<reference evidence="3 4" key="1">
    <citation type="journal article" date="2017" name="PLoS Biol.">
        <title>The sea cucumber genome provides insights into morphological evolution and visceral regeneration.</title>
        <authorList>
            <person name="Zhang X."/>
            <person name="Sun L."/>
            <person name="Yuan J."/>
            <person name="Sun Y."/>
            <person name="Gao Y."/>
            <person name="Zhang L."/>
            <person name="Li S."/>
            <person name="Dai H."/>
            <person name="Hamel J.F."/>
            <person name="Liu C."/>
            <person name="Yu Y."/>
            <person name="Liu S."/>
            <person name="Lin W."/>
            <person name="Guo K."/>
            <person name="Jin S."/>
            <person name="Xu P."/>
            <person name="Storey K.B."/>
            <person name="Huan P."/>
            <person name="Zhang T."/>
            <person name="Zhou Y."/>
            <person name="Zhang J."/>
            <person name="Lin C."/>
            <person name="Li X."/>
            <person name="Xing L."/>
            <person name="Huo D."/>
            <person name="Sun M."/>
            <person name="Wang L."/>
            <person name="Mercier A."/>
            <person name="Li F."/>
            <person name="Yang H."/>
            <person name="Xiang J."/>
        </authorList>
    </citation>
    <scope>NUCLEOTIDE SEQUENCE [LARGE SCALE GENOMIC DNA]</scope>
    <source>
        <strain evidence="3">Shaxun</strain>
        <tissue evidence="3">Muscle</tissue>
    </source>
</reference>
<keyword evidence="2" id="KW-0812">Transmembrane</keyword>
<evidence type="ECO:0000313" key="4">
    <source>
        <dbReference type="Proteomes" id="UP000230750"/>
    </source>
</evidence>
<dbReference type="Proteomes" id="UP000230750">
    <property type="component" value="Unassembled WGS sequence"/>
</dbReference>
<feature type="compositionally biased region" description="Acidic residues" evidence="1">
    <location>
        <begin position="135"/>
        <end position="170"/>
    </location>
</feature>
<sequence length="170" mass="18635">MFAFQEQQDKLNKFLIHQLVLKAAYTLTVEFCGNKVSNFYQVCNFDNAGFGLILEMAMYGICAIGGLAIYRTVIIREKPDHQYSCHVDFWFATHYNNAVHRIVWKAKQATTNYNDNIKVQDDDDDGVGDGVGCDDGGDDDDGDGVRDGDDDGGVDGDADGGEDGDGGDGW</sequence>
<evidence type="ECO:0000256" key="1">
    <source>
        <dbReference type="SAM" id="MobiDB-lite"/>
    </source>
</evidence>
<keyword evidence="4" id="KW-1185">Reference proteome</keyword>
<accession>A0A2G8L2X1</accession>
<evidence type="ECO:0000256" key="2">
    <source>
        <dbReference type="SAM" id="Phobius"/>
    </source>
</evidence>
<feature type="transmembrane region" description="Helical" evidence="2">
    <location>
        <begin position="48"/>
        <end position="70"/>
    </location>
</feature>
<organism evidence="3 4">
    <name type="scientific">Stichopus japonicus</name>
    <name type="common">Sea cucumber</name>
    <dbReference type="NCBI Taxonomy" id="307972"/>
    <lineage>
        <taxon>Eukaryota</taxon>
        <taxon>Metazoa</taxon>
        <taxon>Echinodermata</taxon>
        <taxon>Eleutherozoa</taxon>
        <taxon>Echinozoa</taxon>
        <taxon>Holothuroidea</taxon>
        <taxon>Aspidochirotacea</taxon>
        <taxon>Aspidochirotida</taxon>
        <taxon>Stichopodidae</taxon>
        <taxon>Apostichopus</taxon>
    </lineage>
</organism>
<name>A0A2G8L2X1_STIJA</name>
<keyword evidence="2" id="KW-1133">Transmembrane helix</keyword>
<keyword evidence="2" id="KW-0472">Membrane</keyword>
<protein>
    <submittedName>
        <fullName evidence="3">Uncharacterized protein</fullName>
    </submittedName>
</protein>
<evidence type="ECO:0000313" key="3">
    <source>
        <dbReference type="EMBL" id="PIK54609.1"/>
    </source>
</evidence>
<dbReference type="AlphaFoldDB" id="A0A2G8L2X1"/>
<comment type="caution">
    <text evidence="3">The sequence shown here is derived from an EMBL/GenBank/DDBJ whole genome shotgun (WGS) entry which is preliminary data.</text>
</comment>
<gene>
    <name evidence="3" type="ORF">BSL78_08498</name>
</gene>
<dbReference type="EMBL" id="MRZV01000242">
    <property type="protein sequence ID" value="PIK54609.1"/>
    <property type="molecule type" value="Genomic_DNA"/>
</dbReference>
<feature type="region of interest" description="Disordered" evidence="1">
    <location>
        <begin position="116"/>
        <end position="170"/>
    </location>
</feature>
<proteinExistence type="predicted"/>